<gene>
    <name evidence="1" type="ORF">Pcinc_043298</name>
</gene>
<dbReference type="AlphaFoldDB" id="A0AAE1BHW1"/>
<name>A0AAE1BHW1_PETCI</name>
<organism evidence="1 2">
    <name type="scientific">Petrolisthes cinctipes</name>
    <name type="common">Flat porcelain crab</name>
    <dbReference type="NCBI Taxonomy" id="88211"/>
    <lineage>
        <taxon>Eukaryota</taxon>
        <taxon>Metazoa</taxon>
        <taxon>Ecdysozoa</taxon>
        <taxon>Arthropoda</taxon>
        <taxon>Crustacea</taxon>
        <taxon>Multicrustacea</taxon>
        <taxon>Malacostraca</taxon>
        <taxon>Eumalacostraca</taxon>
        <taxon>Eucarida</taxon>
        <taxon>Decapoda</taxon>
        <taxon>Pleocyemata</taxon>
        <taxon>Anomura</taxon>
        <taxon>Galatheoidea</taxon>
        <taxon>Porcellanidae</taxon>
        <taxon>Petrolisthes</taxon>
    </lineage>
</organism>
<comment type="caution">
    <text evidence="1">The sequence shown here is derived from an EMBL/GenBank/DDBJ whole genome shotgun (WGS) entry which is preliminary data.</text>
</comment>
<proteinExistence type="predicted"/>
<evidence type="ECO:0000313" key="1">
    <source>
        <dbReference type="EMBL" id="KAK3849969.1"/>
    </source>
</evidence>
<protein>
    <submittedName>
        <fullName evidence="1">Uncharacterized protein</fullName>
    </submittedName>
</protein>
<accession>A0AAE1BHW1</accession>
<sequence length="84" mass="9026">MCFVPHLTSPRFLGPLTLVDAAPGRVVVDEAGVMVPVDEGGGGRGRGHHTGQAQRRSLLYVSFSRAQDLYSQVSYGRREGGREG</sequence>
<dbReference type="Proteomes" id="UP001286313">
    <property type="component" value="Unassembled WGS sequence"/>
</dbReference>
<evidence type="ECO:0000313" key="2">
    <source>
        <dbReference type="Proteomes" id="UP001286313"/>
    </source>
</evidence>
<reference evidence="1" key="1">
    <citation type="submission" date="2023-10" db="EMBL/GenBank/DDBJ databases">
        <title>Genome assemblies of two species of porcelain crab, Petrolisthes cinctipes and Petrolisthes manimaculis (Anomura: Porcellanidae).</title>
        <authorList>
            <person name="Angst P."/>
        </authorList>
    </citation>
    <scope>NUCLEOTIDE SEQUENCE</scope>
    <source>
        <strain evidence="1">PB745_01</strain>
        <tissue evidence="1">Gill</tissue>
    </source>
</reference>
<dbReference type="EMBL" id="JAWQEG010008611">
    <property type="protein sequence ID" value="KAK3849969.1"/>
    <property type="molecule type" value="Genomic_DNA"/>
</dbReference>
<keyword evidence="2" id="KW-1185">Reference proteome</keyword>